<reference evidence="2" key="1">
    <citation type="submission" date="2025-08" db="UniProtKB">
        <authorList>
            <consortium name="Ensembl"/>
        </authorList>
    </citation>
    <scope>IDENTIFICATION</scope>
</reference>
<reference evidence="2" key="2">
    <citation type="submission" date="2025-09" db="UniProtKB">
        <authorList>
            <consortium name="Ensembl"/>
        </authorList>
    </citation>
    <scope>IDENTIFICATION</scope>
</reference>
<organism evidence="2 3">
    <name type="scientific">Otus sunia</name>
    <name type="common">Oriental scops-owl</name>
    <dbReference type="NCBI Taxonomy" id="257818"/>
    <lineage>
        <taxon>Eukaryota</taxon>
        <taxon>Metazoa</taxon>
        <taxon>Chordata</taxon>
        <taxon>Craniata</taxon>
        <taxon>Vertebrata</taxon>
        <taxon>Euteleostomi</taxon>
        <taxon>Archelosauria</taxon>
        <taxon>Archosauria</taxon>
        <taxon>Dinosauria</taxon>
        <taxon>Saurischia</taxon>
        <taxon>Theropoda</taxon>
        <taxon>Coelurosauria</taxon>
        <taxon>Aves</taxon>
        <taxon>Neognathae</taxon>
        <taxon>Neoaves</taxon>
        <taxon>Telluraves</taxon>
        <taxon>Strigiformes</taxon>
        <taxon>Strigidae</taxon>
        <taxon>Otus</taxon>
    </lineage>
</organism>
<feature type="compositionally biased region" description="Acidic residues" evidence="1">
    <location>
        <begin position="86"/>
        <end position="96"/>
    </location>
</feature>
<feature type="compositionally biased region" description="Basic and acidic residues" evidence="1">
    <location>
        <begin position="53"/>
        <end position="66"/>
    </location>
</feature>
<feature type="compositionally biased region" description="Low complexity" evidence="1">
    <location>
        <begin position="104"/>
        <end position="122"/>
    </location>
</feature>
<evidence type="ECO:0000313" key="2">
    <source>
        <dbReference type="Ensembl" id="ENSOSUP00000018310.1"/>
    </source>
</evidence>
<feature type="compositionally biased region" description="Basic and acidic residues" evidence="1">
    <location>
        <begin position="156"/>
        <end position="175"/>
    </location>
</feature>
<sequence>MQPKGTCFIRLPRRGAAGHGLQRGGSGRRGGRATTAAAAAAGGPVLEDEEPHEVDGEAEGAHDEHQLGIIDGLGPGEAEDGLHADDEAEGGEEDGVAEGPHRLGAAVAVGGAGAPAAAAGDAPRGEAHAERDEVREHVEGVGHQRDGVAQVARHQLGHEEADGEHQHEDEAARLP</sequence>
<feature type="compositionally biased region" description="Gly residues" evidence="1">
    <location>
        <begin position="17"/>
        <end position="28"/>
    </location>
</feature>
<proteinExistence type="predicted"/>
<dbReference type="Ensembl" id="ENSOSUT00000018919.1">
    <property type="protein sequence ID" value="ENSOSUP00000018310.1"/>
    <property type="gene ID" value="ENSOSUG00000012954.1"/>
</dbReference>
<feature type="compositionally biased region" description="Low complexity" evidence="1">
    <location>
        <begin position="32"/>
        <end position="43"/>
    </location>
</feature>
<name>A0A8C8EDH2_9STRI</name>
<evidence type="ECO:0000256" key="1">
    <source>
        <dbReference type="SAM" id="MobiDB-lite"/>
    </source>
</evidence>
<keyword evidence="3" id="KW-1185">Reference proteome</keyword>
<feature type="compositionally biased region" description="Basic and acidic residues" evidence="1">
    <location>
        <begin position="123"/>
        <end position="146"/>
    </location>
</feature>
<evidence type="ECO:0000313" key="3">
    <source>
        <dbReference type="Proteomes" id="UP000694552"/>
    </source>
</evidence>
<dbReference type="AlphaFoldDB" id="A0A8C8EDH2"/>
<protein>
    <submittedName>
        <fullName evidence="2">Uncharacterized protein</fullName>
    </submittedName>
</protein>
<feature type="region of interest" description="Disordered" evidence="1">
    <location>
        <begin position="1"/>
        <end position="175"/>
    </location>
</feature>
<accession>A0A8C8EDH2</accession>
<dbReference type="Proteomes" id="UP000694552">
    <property type="component" value="Unplaced"/>
</dbReference>